<dbReference type="InterPro" id="IPR027417">
    <property type="entry name" value="P-loop_NTPase"/>
</dbReference>
<dbReference type="SMART" id="SM00177">
    <property type="entry name" value="ARF"/>
    <property type="match status" value="1"/>
</dbReference>
<evidence type="ECO:0000256" key="1">
    <source>
        <dbReference type="ARBA" id="ARBA00010290"/>
    </source>
</evidence>
<feature type="binding site" evidence="4">
    <location>
        <begin position="126"/>
        <end position="129"/>
    </location>
    <ligand>
        <name>GTP</name>
        <dbReference type="ChEBI" id="CHEBI:37565"/>
    </ligand>
</feature>
<dbReference type="AlphaFoldDB" id="A0A0S4J2X3"/>
<dbReference type="Gene3D" id="3.40.50.300">
    <property type="entry name" value="P-loop containing nucleotide triphosphate hydrolases"/>
    <property type="match status" value="1"/>
</dbReference>
<evidence type="ECO:0000256" key="6">
    <source>
        <dbReference type="RuleBase" id="RU003925"/>
    </source>
</evidence>
<protein>
    <submittedName>
        <fullName evidence="7">ADP-ribosylation factor, putative</fullName>
    </submittedName>
</protein>
<gene>
    <name evidence="7" type="ORF">BSAL_05570</name>
</gene>
<feature type="binding site" evidence="5">
    <location>
        <position position="48"/>
    </location>
    <ligand>
        <name>Mg(2+)</name>
        <dbReference type="ChEBI" id="CHEBI:18420"/>
    </ligand>
</feature>
<dbReference type="InterPro" id="IPR006689">
    <property type="entry name" value="Small_GTPase_ARF/SAR"/>
</dbReference>
<keyword evidence="3 4" id="KW-0342">GTP-binding</keyword>
<dbReference type="VEuPathDB" id="TriTrypDB:BSAL_05570"/>
<dbReference type="InterPro" id="IPR005225">
    <property type="entry name" value="Small_GTP-bd"/>
</dbReference>
<feature type="binding site" evidence="4">
    <location>
        <begin position="24"/>
        <end position="31"/>
    </location>
    <ligand>
        <name>GTP</name>
        <dbReference type="ChEBI" id="CHEBI:37565"/>
    </ligand>
</feature>
<dbReference type="SMART" id="SM00175">
    <property type="entry name" value="RAB"/>
    <property type="match status" value="1"/>
</dbReference>
<dbReference type="GO" id="GO:0046872">
    <property type="term" value="F:metal ion binding"/>
    <property type="evidence" value="ECO:0007669"/>
    <property type="project" value="UniProtKB-KW"/>
</dbReference>
<dbReference type="PROSITE" id="PS51417">
    <property type="entry name" value="ARF"/>
    <property type="match status" value="1"/>
</dbReference>
<dbReference type="Pfam" id="PF00025">
    <property type="entry name" value="Arf"/>
    <property type="match status" value="1"/>
</dbReference>
<dbReference type="OrthoDB" id="2011769at2759"/>
<dbReference type="GO" id="GO:0005525">
    <property type="term" value="F:GTP binding"/>
    <property type="evidence" value="ECO:0007669"/>
    <property type="project" value="UniProtKB-KW"/>
</dbReference>
<feature type="binding site" evidence="4">
    <location>
        <position position="70"/>
    </location>
    <ligand>
        <name>GTP</name>
        <dbReference type="ChEBI" id="CHEBI:37565"/>
    </ligand>
</feature>
<accession>A0A0S4J2X3</accession>
<evidence type="ECO:0000256" key="2">
    <source>
        <dbReference type="ARBA" id="ARBA00022741"/>
    </source>
</evidence>
<keyword evidence="5" id="KW-0460">Magnesium</keyword>
<organism evidence="7 8">
    <name type="scientific">Bodo saltans</name>
    <name type="common">Flagellated protozoan</name>
    <dbReference type="NCBI Taxonomy" id="75058"/>
    <lineage>
        <taxon>Eukaryota</taxon>
        <taxon>Discoba</taxon>
        <taxon>Euglenozoa</taxon>
        <taxon>Kinetoplastea</taxon>
        <taxon>Metakinetoplastina</taxon>
        <taxon>Eubodonida</taxon>
        <taxon>Bodonidae</taxon>
        <taxon>Bodo</taxon>
    </lineage>
</organism>
<sequence>MGSLLSSLYGLWSGSRNYKLLIVGLNNAGKTSILYSLQLNKFISTQPTIGGNAEEIKFRNLTFVAWDLGGQEQLREVWHMYYHATDAVIFVVDSAEPARFSVAHKELTQLLQHDELKDACVLVFANKQDLQGAMPAAKIIEALGLVNVTDRRWTVQGCSAVTQQGLHEGMSWISAQLGEDAS</sequence>
<dbReference type="OMA" id="FTCWDLG"/>
<name>A0A0S4J2X3_BODSA</name>
<evidence type="ECO:0000256" key="5">
    <source>
        <dbReference type="PIRSR" id="PIRSR606689-2"/>
    </source>
</evidence>
<evidence type="ECO:0000313" key="7">
    <source>
        <dbReference type="EMBL" id="CUG61818.1"/>
    </source>
</evidence>
<keyword evidence="8" id="KW-1185">Reference proteome</keyword>
<dbReference type="PRINTS" id="PR00328">
    <property type="entry name" value="SAR1GTPBP"/>
</dbReference>
<dbReference type="FunFam" id="3.40.50.300:FF:001166">
    <property type="entry name" value="ADP-ribosylation factor D"/>
    <property type="match status" value="1"/>
</dbReference>
<feature type="binding site" evidence="5">
    <location>
        <position position="31"/>
    </location>
    <ligand>
        <name>Mg(2+)</name>
        <dbReference type="ChEBI" id="CHEBI:18420"/>
    </ligand>
</feature>
<dbReference type="PROSITE" id="PS51419">
    <property type="entry name" value="RAB"/>
    <property type="match status" value="1"/>
</dbReference>
<keyword evidence="2 4" id="KW-0547">Nucleotide-binding</keyword>
<evidence type="ECO:0000256" key="4">
    <source>
        <dbReference type="PIRSR" id="PIRSR606689-1"/>
    </source>
</evidence>
<dbReference type="InterPro" id="IPR024156">
    <property type="entry name" value="Small_GTPase_ARF"/>
</dbReference>
<reference evidence="8" key="1">
    <citation type="submission" date="2015-09" db="EMBL/GenBank/DDBJ databases">
        <authorList>
            <consortium name="Pathogen Informatics"/>
        </authorList>
    </citation>
    <scope>NUCLEOTIDE SEQUENCE [LARGE SCALE GENOMIC DNA]</scope>
    <source>
        <strain evidence="8">Lake Konstanz</strain>
    </source>
</reference>
<comment type="similarity">
    <text evidence="1 6">Belongs to the small GTPase superfamily. Arf family.</text>
</comment>
<dbReference type="GO" id="GO:0003924">
    <property type="term" value="F:GTPase activity"/>
    <property type="evidence" value="ECO:0007669"/>
    <property type="project" value="InterPro"/>
</dbReference>
<dbReference type="PANTHER" id="PTHR11711">
    <property type="entry name" value="ADP RIBOSYLATION FACTOR-RELATED"/>
    <property type="match status" value="1"/>
</dbReference>
<keyword evidence="5" id="KW-0479">Metal-binding</keyword>
<dbReference type="Proteomes" id="UP000051952">
    <property type="component" value="Unassembled WGS sequence"/>
</dbReference>
<proteinExistence type="inferred from homology"/>
<dbReference type="NCBIfam" id="TIGR00231">
    <property type="entry name" value="small_GTP"/>
    <property type="match status" value="1"/>
</dbReference>
<dbReference type="SUPFAM" id="SSF52540">
    <property type="entry name" value="P-loop containing nucleoside triphosphate hydrolases"/>
    <property type="match status" value="1"/>
</dbReference>
<evidence type="ECO:0000313" key="8">
    <source>
        <dbReference type="Proteomes" id="UP000051952"/>
    </source>
</evidence>
<dbReference type="SMART" id="SM00178">
    <property type="entry name" value="SAR"/>
    <property type="match status" value="1"/>
</dbReference>
<dbReference type="EMBL" id="CYKH01000903">
    <property type="protein sequence ID" value="CUG61818.1"/>
    <property type="molecule type" value="Genomic_DNA"/>
</dbReference>
<evidence type="ECO:0000256" key="3">
    <source>
        <dbReference type="ARBA" id="ARBA00023134"/>
    </source>
</evidence>